<name>A0A517TWK5_9BACT</name>
<dbReference type="RefSeq" id="WP_145432296.1">
    <property type="nucleotide sequence ID" value="NZ_CP036339.1"/>
</dbReference>
<dbReference type="AlphaFoldDB" id="A0A517TWK5"/>
<keyword evidence="1" id="KW-0472">Membrane</keyword>
<dbReference type="PROSITE" id="PS00018">
    <property type="entry name" value="EF_HAND_1"/>
    <property type="match status" value="1"/>
</dbReference>
<gene>
    <name evidence="2" type="ORF">I41_19420</name>
</gene>
<accession>A0A517TWK5</accession>
<proteinExistence type="predicted"/>
<dbReference type="EMBL" id="CP036339">
    <property type="protein sequence ID" value="QDT72759.1"/>
    <property type="molecule type" value="Genomic_DNA"/>
</dbReference>
<dbReference type="KEGG" id="llh:I41_19420"/>
<organism evidence="2 3">
    <name type="scientific">Lacipirellula limnantheis</name>
    <dbReference type="NCBI Taxonomy" id="2528024"/>
    <lineage>
        <taxon>Bacteria</taxon>
        <taxon>Pseudomonadati</taxon>
        <taxon>Planctomycetota</taxon>
        <taxon>Planctomycetia</taxon>
        <taxon>Pirellulales</taxon>
        <taxon>Lacipirellulaceae</taxon>
        <taxon>Lacipirellula</taxon>
    </lineage>
</organism>
<keyword evidence="2" id="KW-0449">Lipoprotein</keyword>
<protein>
    <submittedName>
        <fullName evidence="2">Putative lipoprotein</fullName>
    </submittedName>
</protein>
<sequence length="745" mass="73401">MSLRTWSVLPACCRPNRPPFAALLSAFVVIYGFRGATIFAALTTVGNVTPAPPTAGGNVAAPFFVGDSSFGSLTLTAGTAVIVTGGSATLGDDATAAGIISTTGFGSNFTTSADVIIGNRGTGSFSAAAQSRIALTDDVLLGVEDGSKGDLFVDGFGTLVNVGDDVVVGQAGVAIAQISGGAMASADATTVGSLASSEGTLTVTGNSTLWRQANTITVGDAGQGVLQILTQGRLESTNGTIGNAASGTGTVTVSGVGSAWEVNGTLTVALSGQGTLSIIEGGKVTSSGVAKIASLAGSEATALVSGSSSRWNVGTTLTVGEFGRGVLRILNGGRVNSTNAVISDNATARGEAFVDGSNSIWEIAGTLDVSEPGEGALTITNGALVSTTGVARIGANGELALGGGRLDVGAAGGLNNQGLIRGGGRIGAPVVNAAAGEIRVQGGSVLVIGGSLTNSGVVHVDVGELEALTAVVNNGDIAISTGALRFQGTGLDNNSGAQLAITGGEVDVTGLIDNNAGAQIVVGGKATAVFHDVVTNNGQLHVLPGADALMLENLSFSASSLLGLQLGAVDQADEFGQVEVGGSATLAGALDVKLAGGFAPTVGDSFRLLTATAGLTGTFATMALPSLGVGLAWDLDYTPTAVTLSVVIDGPSADFDGDGDVDAADLAKWKVGYGKSQGAEPVDGDADGDFDVDGNDYLVWQRQFGNSGVSTVVAAVPEPATGAMAVVSGLALGGLFRRRSCCHEC</sequence>
<keyword evidence="1" id="KW-0812">Transmembrane</keyword>
<keyword evidence="1" id="KW-1133">Transmembrane helix</keyword>
<dbReference type="NCBIfam" id="TIGR04393">
    <property type="entry name" value="rpt_T5SS_PEPC"/>
    <property type="match status" value="4"/>
</dbReference>
<dbReference type="InterPro" id="IPR030895">
    <property type="entry name" value="T5SS_PEPC_rpt"/>
</dbReference>
<evidence type="ECO:0000256" key="1">
    <source>
        <dbReference type="SAM" id="Phobius"/>
    </source>
</evidence>
<dbReference type="OrthoDB" id="265893at2"/>
<reference evidence="2 3" key="1">
    <citation type="submission" date="2019-02" db="EMBL/GenBank/DDBJ databases">
        <title>Deep-cultivation of Planctomycetes and their phenomic and genomic characterization uncovers novel biology.</title>
        <authorList>
            <person name="Wiegand S."/>
            <person name="Jogler M."/>
            <person name="Boedeker C."/>
            <person name="Pinto D."/>
            <person name="Vollmers J."/>
            <person name="Rivas-Marin E."/>
            <person name="Kohn T."/>
            <person name="Peeters S.H."/>
            <person name="Heuer A."/>
            <person name="Rast P."/>
            <person name="Oberbeckmann S."/>
            <person name="Bunk B."/>
            <person name="Jeske O."/>
            <person name="Meyerdierks A."/>
            <person name="Storesund J.E."/>
            <person name="Kallscheuer N."/>
            <person name="Luecker S."/>
            <person name="Lage O.M."/>
            <person name="Pohl T."/>
            <person name="Merkel B.J."/>
            <person name="Hornburger P."/>
            <person name="Mueller R.-W."/>
            <person name="Bruemmer F."/>
            <person name="Labrenz M."/>
            <person name="Spormann A.M."/>
            <person name="Op den Camp H."/>
            <person name="Overmann J."/>
            <person name="Amann R."/>
            <person name="Jetten M.S.M."/>
            <person name="Mascher T."/>
            <person name="Medema M.H."/>
            <person name="Devos D.P."/>
            <person name="Kaster A.-K."/>
            <person name="Ovreas L."/>
            <person name="Rohde M."/>
            <person name="Galperin M.Y."/>
            <person name="Jogler C."/>
        </authorList>
    </citation>
    <scope>NUCLEOTIDE SEQUENCE [LARGE SCALE GENOMIC DNA]</scope>
    <source>
        <strain evidence="2 3">I41</strain>
    </source>
</reference>
<evidence type="ECO:0000313" key="2">
    <source>
        <dbReference type="EMBL" id="QDT72759.1"/>
    </source>
</evidence>
<feature type="transmembrane region" description="Helical" evidence="1">
    <location>
        <begin position="20"/>
        <end position="42"/>
    </location>
</feature>
<evidence type="ECO:0000313" key="3">
    <source>
        <dbReference type="Proteomes" id="UP000317909"/>
    </source>
</evidence>
<dbReference type="InterPro" id="IPR018247">
    <property type="entry name" value="EF_Hand_1_Ca_BS"/>
</dbReference>
<dbReference type="Proteomes" id="UP000317909">
    <property type="component" value="Chromosome"/>
</dbReference>
<keyword evidence="3" id="KW-1185">Reference proteome</keyword>